<dbReference type="EMBL" id="JACHMB010000001">
    <property type="protein sequence ID" value="MBB5776224.1"/>
    <property type="molecule type" value="Genomic_DNA"/>
</dbReference>
<dbReference type="AlphaFoldDB" id="A0A7W9G2U4"/>
<keyword evidence="2" id="KW-1185">Reference proteome</keyword>
<dbReference type="RefSeq" id="WP_185069777.1">
    <property type="nucleotide sequence ID" value="NZ_JACHMB010000001.1"/>
</dbReference>
<accession>A0A7W9G2U4</accession>
<evidence type="ECO:0000313" key="2">
    <source>
        <dbReference type="Proteomes" id="UP000579153"/>
    </source>
</evidence>
<organism evidence="1 2">
    <name type="scientific">Nonomuraea jabiensis</name>
    <dbReference type="NCBI Taxonomy" id="882448"/>
    <lineage>
        <taxon>Bacteria</taxon>
        <taxon>Bacillati</taxon>
        <taxon>Actinomycetota</taxon>
        <taxon>Actinomycetes</taxon>
        <taxon>Streptosporangiales</taxon>
        <taxon>Streptosporangiaceae</taxon>
        <taxon>Nonomuraea</taxon>
    </lineage>
</organism>
<comment type="caution">
    <text evidence="1">The sequence shown here is derived from an EMBL/GenBank/DDBJ whole genome shotgun (WGS) entry which is preliminary data.</text>
</comment>
<gene>
    <name evidence="1" type="ORF">HD596_002980</name>
</gene>
<evidence type="ECO:0000313" key="1">
    <source>
        <dbReference type="EMBL" id="MBB5776224.1"/>
    </source>
</evidence>
<proteinExistence type="predicted"/>
<sequence>MPPEDNAEGRPRARAASRVDINGLDATSVRHTHARRTVHALRGLRPADRARVLGRLAELRDLETLARQRGTLAA</sequence>
<reference evidence="1 2" key="1">
    <citation type="submission" date="2020-08" db="EMBL/GenBank/DDBJ databases">
        <title>Sequencing the genomes of 1000 actinobacteria strains.</title>
        <authorList>
            <person name="Klenk H.-P."/>
        </authorList>
    </citation>
    <scope>NUCLEOTIDE SEQUENCE [LARGE SCALE GENOMIC DNA]</scope>
    <source>
        <strain evidence="1 2">DSM 45507</strain>
    </source>
</reference>
<protein>
    <submittedName>
        <fullName evidence="1">Transposase</fullName>
    </submittedName>
</protein>
<dbReference type="Proteomes" id="UP000579153">
    <property type="component" value="Unassembled WGS sequence"/>
</dbReference>
<name>A0A7W9G2U4_9ACTN</name>